<dbReference type="AlphaFoldDB" id="A0A1G9RI86"/>
<sequence>MAGLFSKIQRFLRSPKGRELQHKARRIAQDPHTRRKVTDALRRFRRR</sequence>
<feature type="region of interest" description="Disordered" evidence="1">
    <location>
        <begin position="15"/>
        <end position="47"/>
    </location>
</feature>
<accession>A0A1G9RI86</accession>
<keyword evidence="3" id="KW-1185">Reference proteome</keyword>
<evidence type="ECO:0000313" key="3">
    <source>
        <dbReference type="Proteomes" id="UP000183376"/>
    </source>
</evidence>
<dbReference type="STRING" id="211114.SAMN04489726_0479"/>
<proteinExistence type="predicted"/>
<dbReference type="EMBL" id="LT629701">
    <property type="protein sequence ID" value="SDM22903.1"/>
    <property type="molecule type" value="Genomic_DNA"/>
</dbReference>
<evidence type="ECO:0000256" key="1">
    <source>
        <dbReference type="SAM" id="MobiDB-lite"/>
    </source>
</evidence>
<reference evidence="2 3" key="1">
    <citation type="submission" date="2016-10" db="EMBL/GenBank/DDBJ databases">
        <authorList>
            <person name="de Groot N.N."/>
        </authorList>
    </citation>
    <scope>NUCLEOTIDE SEQUENCE [LARGE SCALE GENOMIC DNA]</scope>
    <source>
        <strain evidence="2 3">DSM 44149</strain>
    </source>
</reference>
<evidence type="ECO:0000313" key="2">
    <source>
        <dbReference type="EMBL" id="SDM22903.1"/>
    </source>
</evidence>
<dbReference type="Proteomes" id="UP000183376">
    <property type="component" value="Chromosome I"/>
</dbReference>
<organism evidence="2 3">
    <name type="scientific">Allokutzneria albata</name>
    <name type="common">Kibdelosporangium albatum</name>
    <dbReference type="NCBI Taxonomy" id="211114"/>
    <lineage>
        <taxon>Bacteria</taxon>
        <taxon>Bacillati</taxon>
        <taxon>Actinomycetota</taxon>
        <taxon>Actinomycetes</taxon>
        <taxon>Pseudonocardiales</taxon>
        <taxon>Pseudonocardiaceae</taxon>
        <taxon>Allokutzneria</taxon>
    </lineage>
</organism>
<feature type="compositionally biased region" description="Basic and acidic residues" evidence="1">
    <location>
        <begin position="16"/>
        <end position="47"/>
    </location>
</feature>
<name>A0A1G9RI86_ALLAB</name>
<dbReference type="RefSeq" id="WP_169748597.1">
    <property type="nucleotide sequence ID" value="NZ_JOEF01000047.1"/>
</dbReference>
<gene>
    <name evidence="2" type="ORF">SAMN04489726_0479</name>
</gene>
<protein>
    <submittedName>
        <fullName evidence="2">Uncharacterized protein</fullName>
    </submittedName>
</protein>